<reference evidence="2 3" key="2">
    <citation type="submission" date="2018-11" db="EMBL/GenBank/DDBJ databases">
        <authorList>
            <consortium name="Pathogen Informatics"/>
        </authorList>
    </citation>
    <scope>NUCLEOTIDE SEQUENCE [LARGE SCALE GENOMIC DNA]</scope>
    <source>
        <strain evidence="2 3">Costa Rica</strain>
    </source>
</reference>
<sequence length="449" mass="50490">MSKNLSSAQVEAIDELINAFGCSHITSRQDCAESIFCQNNASHEEVGREMIKFATKNRLSEQTSSSDIQLDLLHRNSHHDGVAAQTPSSTSARNPLFSGDTSGSCHRADIAPNIGSARVVNGYPSVYKQPLHSRKGTTPSVPEDTLCRELCGALQGLEGSYFRKDSSGYMRVLDSCSLSESQRSVVESVLSVAHLHADIVRVPREHSNDLIVQQMITYCPNYGYKLHWIPPFFPVWVAEYILKTGKSWKSVDVKKCSDNLDKAREIIATQLSPKSLYVQGGTPFLSIILSVEFLLHSHVPERTHGLRSKLSQRDANNALMVAVTLSSSVRRFHFKINLDTLSSANDSPNTSSRLQFVHPLRPVYRPNGPIGEIFRDTEKRYESLFHFIWPVEMCLLMISDQINEVDQWFNRLRCWIDDAVDLDAVINAHTNYLRGMTSSFFMDADMEVF</sequence>
<dbReference type="STRING" id="334426.A0A0R3PS29"/>
<evidence type="ECO:0000313" key="2">
    <source>
        <dbReference type="EMBL" id="VDM59972.1"/>
    </source>
</evidence>
<dbReference type="Proteomes" id="UP000267027">
    <property type="component" value="Unassembled WGS sequence"/>
</dbReference>
<gene>
    <name evidence="2" type="ORF">ACOC_LOCUS8387</name>
</gene>
<evidence type="ECO:0000313" key="4">
    <source>
        <dbReference type="WBParaSite" id="ACOC_0000838601-mRNA-1"/>
    </source>
</evidence>
<dbReference type="OrthoDB" id="5860513at2759"/>
<organism evidence="4">
    <name type="scientific">Angiostrongylus costaricensis</name>
    <name type="common">Nematode worm</name>
    <dbReference type="NCBI Taxonomy" id="334426"/>
    <lineage>
        <taxon>Eukaryota</taxon>
        <taxon>Metazoa</taxon>
        <taxon>Ecdysozoa</taxon>
        <taxon>Nematoda</taxon>
        <taxon>Chromadorea</taxon>
        <taxon>Rhabditida</taxon>
        <taxon>Rhabditina</taxon>
        <taxon>Rhabditomorpha</taxon>
        <taxon>Strongyloidea</taxon>
        <taxon>Metastrongylidae</taxon>
        <taxon>Angiostrongylus</taxon>
    </lineage>
</organism>
<feature type="region of interest" description="Disordered" evidence="1">
    <location>
        <begin position="79"/>
        <end position="98"/>
    </location>
</feature>
<proteinExistence type="predicted"/>
<feature type="compositionally biased region" description="Polar residues" evidence="1">
    <location>
        <begin position="85"/>
        <end position="98"/>
    </location>
</feature>
<dbReference type="EMBL" id="UYYA01004150">
    <property type="protein sequence ID" value="VDM59972.1"/>
    <property type="molecule type" value="Genomic_DNA"/>
</dbReference>
<evidence type="ECO:0000256" key="1">
    <source>
        <dbReference type="SAM" id="MobiDB-lite"/>
    </source>
</evidence>
<dbReference type="AlphaFoldDB" id="A0A0R3PS29"/>
<dbReference type="WBParaSite" id="ACOC_0000838601-mRNA-1">
    <property type="protein sequence ID" value="ACOC_0000838601-mRNA-1"/>
    <property type="gene ID" value="ACOC_0000838601"/>
</dbReference>
<name>A0A0R3PS29_ANGCS</name>
<protein>
    <submittedName>
        <fullName evidence="4">Gamma-tubulin complex component</fullName>
    </submittedName>
</protein>
<accession>A0A0R3PS29</accession>
<evidence type="ECO:0000313" key="3">
    <source>
        <dbReference type="Proteomes" id="UP000267027"/>
    </source>
</evidence>
<keyword evidence="3" id="KW-1185">Reference proteome</keyword>
<reference evidence="4" key="1">
    <citation type="submission" date="2017-02" db="UniProtKB">
        <authorList>
            <consortium name="WormBaseParasite"/>
        </authorList>
    </citation>
    <scope>IDENTIFICATION</scope>
</reference>